<evidence type="ECO:0000259" key="3">
    <source>
        <dbReference type="PROSITE" id="PS50158"/>
    </source>
</evidence>
<accession>A0A1V6YDU1</accession>
<keyword evidence="1" id="KW-0862">Zinc</keyword>
<dbReference type="Proteomes" id="UP000191691">
    <property type="component" value="Unassembled WGS sequence"/>
</dbReference>
<dbReference type="PROSITE" id="PS50158">
    <property type="entry name" value="ZF_CCHC"/>
    <property type="match status" value="1"/>
</dbReference>
<comment type="caution">
    <text evidence="4">The sequence shown here is derived from an EMBL/GenBank/DDBJ whole genome shotgun (WGS) entry which is preliminary data.</text>
</comment>
<evidence type="ECO:0000313" key="5">
    <source>
        <dbReference type="Proteomes" id="UP000191691"/>
    </source>
</evidence>
<sequence length="232" mass="27223">MKLVQTTHPGLLKEDPQEWSSTTTDIFGNYLSFRQHLERTFGDIDAARTAKRRLKKIRQHTTASVYASEFQQTISYRDLPDLAYIPYFEARLKSDAKDELARIDRPDAFDKPIEIAVTIDNRINERKYERREMDQWMRGKSHGFNRFSNGRRDRAPPRDNDPYGPKPIELGATQDEQDGRRKNLCFTCGTPGHRARECMQKRPNEPGYEYPEIDRDTVESLSGMYMKHTERM</sequence>
<dbReference type="EMBL" id="MOOB01000024">
    <property type="protein sequence ID" value="OQE85322.1"/>
    <property type="molecule type" value="Genomic_DNA"/>
</dbReference>
<gene>
    <name evidence="4" type="ORF">PENNAL_c0024G10876</name>
</gene>
<dbReference type="Pfam" id="PF00098">
    <property type="entry name" value="zf-CCHC"/>
    <property type="match status" value="1"/>
</dbReference>
<dbReference type="InterPro" id="IPR001878">
    <property type="entry name" value="Znf_CCHC"/>
</dbReference>
<feature type="domain" description="CCHC-type" evidence="3">
    <location>
        <begin position="185"/>
        <end position="198"/>
    </location>
</feature>
<dbReference type="SMART" id="SM00343">
    <property type="entry name" value="ZnF_C2HC"/>
    <property type="match status" value="1"/>
</dbReference>
<organism evidence="4 5">
    <name type="scientific">Penicillium nalgiovense</name>
    <dbReference type="NCBI Taxonomy" id="60175"/>
    <lineage>
        <taxon>Eukaryota</taxon>
        <taxon>Fungi</taxon>
        <taxon>Dikarya</taxon>
        <taxon>Ascomycota</taxon>
        <taxon>Pezizomycotina</taxon>
        <taxon>Eurotiomycetes</taxon>
        <taxon>Eurotiomycetidae</taxon>
        <taxon>Eurotiales</taxon>
        <taxon>Aspergillaceae</taxon>
        <taxon>Penicillium</taxon>
    </lineage>
</organism>
<keyword evidence="1" id="KW-0863">Zinc-finger</keyword>
<dbReference type="GO" id="GO:0008270">
    <property type="term" value="F:zinc ion binding"/>
    <property type="evidence" value="ECO:0007669"/>
    <property type="project" value="UniProtKB-KW"/>
</dbReference>
<dbReference type="InterPro" id="IPR036875">
    <property type="entry name" value="Znf_CCHC_sf"/>
</dbReference>
<evidence type="ECO:0000256" key="1">
    <source>
        <dbReference type="PROSITE-ProRule" id="PRU00047"/>
    </source>
</evidence>
<proteinExistence type="predicted"/>
<feature type="compositionally biased region" description="Basic and acidic residues" evidence="2">
    <location>
        <begin position="150"/>
        <end position="161"/>
    </location>
</feature>
<keyword evidence="1" id="KW-0479">Metal-binding</keyword>
<dbReference type="GO" id="GO:0003676">
    <property type="term" value="F:nucleic acid binding"/>
    <property type="evidence" value="ECO:0007669"/>
    <property type="project" value="InterPro"/>
</dbReference>
<dbReference type="OMA" id="RARECMQ"/>
<protein>
    <recommendedName>
        <fullName evidence="3">CCHC-type domain-containing protein</fullName>
    </recommendedName>
</protein>
<name>A0A1V6YDU1_PENNA</name>
<keyword evidence="5" id="KW-1185">Reference proteome</keyword>
<dbReference type="PANTHER" id="PTHR15503:SF22">
    <property type="entry name" value="TRANSPOSON TY3-I GAG POLYPROTEIN"/>
    <property type="match status" value="1"/>
</dbReference>
<dbReference type="InterPro" id="IPR032567">
    <property type="entry name" value="RTL1-rel"/>
</dbReference>
<dbReference type="SUPFAM" id="SSF57756">
    <property type="entry name" value="Retrovirus zinc finger-like domains"/>
    <property type="match status" value="1"/>
</dbReference>
<evidence type="ECO:0000256" key="2">
    <source>
        <dbReference type="SAM" id="MobiDB-lite"/>
    </source>
</evidence>
<dbReference type="PANTHER" id="PTHR15503">
    <property type="entry name" value="LDOC1 RELATED"/>
    <property type="match status" value="1"/>
</dbReference>
<dbReference type="STRING" id="60175.A0A1V6YDU1"/>
<dbReference type="Gene3D" id="4.10.60.10">
    <property type="entry name" value="Zinc finger, CCHC-type"/>
    <property type="match status" value="1"/>
</dbReference>
<reference evidence="5" key="1">
    <citation type="journal article" date="2017" name="Nat. Microbiol.">
        <title>Global analysis of biosynthetic gene clusters reveals vast potential of secondary metabolite production in Penicillium species.</title>
        <authorList>
            <person name="Nielsen J.C."/>
            <person name="Grijseels S."/>
            <person name="Prigent S."/>
            <person name="Ji B."/>
            <person name="Dainat J."/>
            <person name="Nielsen K.F."/>
            <person name="Frisvad J.C."/>
            <person name="Workman M."/>
            <person name="Nielsen J."/>
        </authorList>
    </citation>
    <scope>NUCLEOTIDE SEQUENCE [LARGE SCALE GENOMIC DNA]</scope>
    <source>
        <strain evidence="5">IBT 13039</strain>
    </source>
</reference>
<dbReference type="AlphaFoldDB" id="A0A1V6YDU1"/>
<evidence type="ECO:0000313" key="4">
    <source>
        <dbReference type="EMBL" id="OQE85322.1"/>
    </source>
</evidence>
<feature type="region of interest" description="Disordered" evidence="2">
    <location>
        <begin position="139"/>
        <end position="177"/>
    </location>
</feature>